<proteinExistence type="predicted"/>
<evidence type="ECO:0008006" key="4">
    <source>
        <dbReference type="Google" id="ProtNLM"/>
    </source>
</evidence>
<dbReference type="EMBL" id="JAYFUH010000119">
    <property type="protein sequence ID" value="MEA5667760.1"/>
    <property type="molecule type" value="Genomic_DNA"/>
</dbReference>
<dbReference type="RefSeq" id="WP_132863390.1">
    <property type="nucleotide sequence ID" value="NZ_JAYFUH010000119.1"/>
</dbReference>
<keyword evidence="1" id="KW-0732">Signal</keyword>
<organism evidence="2 3">
    <name type="scientific">Stenotrophomonas capsici</name>
    <dbReference type="NCBI Taxonomy" id="3110230"/>
    <lineage>
        <taxon>Bacteria</taxon>
        <taxon>Pseudomonadati</taxon>
        <taxon>Pseudomonadota</taxon>
        <taxon>Gammaproteobacteria</taxon>
        <taxon>Lysobacterales</taxon>
        <taxon>Lysobacteraceae</taxon>
        <taxon>Stenotrophomonas</taxon>
    </lineage>
</organism>
<feature type="chain" id="PRO_5047141302" description="Lipoprotein" evidence="1">
    <location>
        <begin position="23"/>
        <end position="178"/>
    </location>
</feature>
<dbReference type="Proteomes" id="UP001301653">
    <property type="component" value="Unassembled WGS sequence"/>
</dbReference>
<name>A0ABU5V5D5_9GAMM</name>
<evidence type="ECO:0000313" key="3">
    <source>
        <dbReference type="Proteomes" id="UP001301653"/>
    </source>
</evidence>
<protein>
    <recommendedName>
        <fullName evidence="4">Lipoprotein</fullName>
    </recommendedName>
</protein>
<feature type="signal peptide" evidence="1">
    <location>
        <begin position="1"/>
        <end position="22"/>
    </location>
</feature>
<reference evidence="2 3" key="1">
    <citation type="submission" date="2023-12" db="EMBL/GenBank/DDBJ databases">
        <title>Stenotrophomonas guangdongensis sp. nov., isolated from wilted pepper plants (Capsicum annuum).</title>
        <authorList>
            <person name="Qiu M."/>
            <person name="Li Y."/>
            <person name="Liu Q."/>
            <person name="Zhang X."/>
            <person name="Huang Y."/>
            <person name="Guo R."/>
            <person name="Hu M."/>
            <person name="Zhou J."/>
            <person name="Zhou X."/>
        </authorList>
    </citation>
    <scope>NUCLEOTIDE SEQUENCE [LARGE SCALE GENOMIC DNA]</scope>
    <source>
        <strain evidence="2 3">MH1</strain>
    </source>
</reference>
<sequence length="178" mass="19873">MKKIKFLTPLLLLALLAGCSQLMGPSASDYMERNLSVWNSLIAKFNQWSDGSKAEQLNAKLEERKGLVEMKPVLDTARAETVTLRESMQQQPVPEDAQELHAKTMASLDSAVEWFDAMLKLTALPDDFSNEQAQPLLDAVDSAAGKFDTLTDELDVMQEAYAKKHRITLQMQAPSEEE</sequence>
<comment type="caution">
    <text evidence="2">The sequence shown here is derived from an EMBL/GenBank/DDBJ whole genome shotgun (WGS) entry which is preliminary data.</text>
</comment>
<accession>A0ABU5V5D5</accession>
<evidence type="ECO:0000313" key="2">
    <source>
        <dbReference type="EMBL" id="MEA5667760.1"/>
    </source>
</evidence>
<evidence type="ECO:0000256" key="1">
    <source>
        <dbReference type="SAM" id="SignalP"/>
    </source>
</evidence>
<gene>
    <name evidence="2" type="ORF">VA603_09480</name>
</gene>
<dbReference type="PROSITE" id="PS51257">
    <property type="entry name" value="PROKAR_LIPOPROTEIN"/>
    <property type="match status" value="1"/>
</dbReference>
<keyword evidence="3" id="KW-1185">Reference proteome</keyword>